<comment type="caution">
    <text evidence="6">The sequence shown here is derived from an EMBL/GenBank/DDBJ whole genome shotgun (WGS) entry which is preliminary data.</text>
</comment>
<evidence type="ECO:0000313" key="7">
    <source>
        <dbReference type="Proteomes" id="UP001501295"/>
    </source>
</evidence>
<dbReference type="InterPro" id="IPR002053">
    <property type="entry name" value="Glyco_hydro_25"/>
</dbReference>
<dbReference type="SMART" id="SM00641">
    <property type="entry name" value="Glyco_25"/>
    <property type="match status" value="1"/>
</dbReference>
<dbReference type="Gene3D" id="2.90.10.10">
    <property type="entry name" value="Bulb-type lectin domain"/>
    <property type="match status" value="3"/>
</dbReference>
<organism evidence="6 7">
    <name type="scientific">Frondihabitans cladoniiphilus</name>
    <dbReference type="NCBI Taxonomy" id="715785"/>
    <lineage>
        <taxon>Bacteria</taxon>
        <taxon>Bacillati</taxon>
        <taxon>Actinomycetota</taxon>
        <taxon>Actinomycetes</taxon>
        <taxon>Micrococcales</taxon>
        <taxon>Microbacteriaceae</taxon>
        <taxon>Frondihabitans</taxon>
    </lineage>
</organism>
<dbReference type="PANTHER" id="PTHR34135:SF2">
    <property type="entry name" value="LYSOZYME"/>
    <property type="match status" value="1"/>
</dbReference>
<keyword evidence="2" id="KW-0378">Hydrolase</keyword>
<evidence type="ECO:0000256" key="1">
    <source>
        <dbReference type="ARBA" id="ARBA00010646"/>
    </source>
</evidence>
<dbReference type="SMART" id="SM00108">
    <property type="entry name" value="B_lectin"/>
    <property type="match status" value="2"/>
</dbReference>
<reference evidence="7" key="1">
    <citation type="journal article" date="2019" name="Int. J. Syst. Evol. Microbiol.">
        <title>The Global Catalogue of Microorganisms (GCM) 10K type strain sequencing project: providing services to taxonomists for standard genome sequencing and annotation.</title>
        <authorList>
            <consortium name="The Broad Institute Genomics Platform"/>
            <consortium name="The Broad Institute Genome Sequencing Center for Infectious Disease"/>
            <person name="Wu L."/>
            <person name="Ma J."/>
        </authorList>
    </citation>
    <scope>NUCLEOTIDE SEQUENCE [LARGE SCALE GENOMIC DNA]</scope>
    <source>
        <strain evidence="7">JCM 18956</strain>
    </source>
</reference>
<comment type="similarity">
    <text evidence="1">Belongs to the glycosyl hydrolase 25 family.</text>
</comment>
<accession>A0ABP8W903</accession>
<keyword evidence="4" id="KW-0732">Signal</keyword>
<evidence type="ECO:0000256" key="2">
    <source>
        <dbReference type="ARBA" id="ARBA00022801"/>
    </source>
</evidence>
<dbReference type="Proteomes" id="UP001501295">
    <property type="component" value="Unassembled WGS sequence"/>
</dbReference>
<dbReference type="PANTHER" id="PTHR34135">
    <property type="entry name" value="LYSOZYME"/>
    <property type="match status" value="1"/>
</dbReference>
<keyword evidence="3" id="KW-0326">Glycosidase</keyword>
<keyword evidence="7" id="KW-1185">Reference proteome</keyword>
<dbReference type="Gene3D" id="3.20.20.80">
    <property type="entry name" value="Glycosidases"/>
    <property type="match status" value="1"/>
</dbReference>
<protein>
    <recommendedName>
        <fullName evidence="5">Bulb-type lectin domain-containing protein</fullName>
    </recommendedName>
</protein>
<dbReference type="InterPro" id="IPR036426">
    <property type="entry name" value="Bulb-type_lectin_dom_sf"/>
</dbReference>
<dbReference type="InterPro" id="IPR017853">
    <property type="entry name" value="GH"/>
</dbReference>
<evidence type="ECO:0000256" key="3">
    <source>
        <dbReference type="ARBA" id="ARBA00023295"/>
    </source>
</evidence>
<gene>
    <name evidence="6" type="ORF">GCM10025780_31990</name>
</gene>
<sequence length="495" mass="50128">MTGVALVVACAAGFGGVTAANAETPSLVPSAPTAVPAAMPAVVPPGVLQGNDVSYAQGTVDWKSVAAAGASFSYVKATQGTYAANDSSVFAPQYSGARGAGLIRGAYHFADPLASDGTTQAAYFLQRGGRWSPDSTTLPPMLDLENSTNNGDCFGLTPGAMVKWISDFSNTMLAVNGVRPVIYVTPAWWIECTGNSTAFTSNPLFLVNWTTASDPGPLPGGWTHWTFWQHAASGTFPGDQDYFNGTVASLTALASGGVGAPSVGADGSTSRNTWSGATTVYSGSSISSNNGQYRLTLQGDGNLVAYGNGSATWNTSTSGNPGAFLRLQGDGNAVLYSSSGAVLWNSGAVGIAGASLLSIGNDGDIVNRSAPSGAVTWRAGAPGSNTLQAGASLVAGDYLHTPSGTDVLVLQPDGNLVLYVNGVARWNSGASGNSNSRLVLQGDGNLVLYSSSGAALWFTGTDGNGAGAHLALQTDGNLVLYSASGRALWNTGPHA</sequence>
<feature type="domain" description="Bulb-type lectin" evidence="5">
    <location>
        <begin position="384"/>
        <end position="493"/>
    </location>
</feature>
<evidence type="ECO:0000259" key="5">
    <source>
        <dbReference type="PROSITE" id="PS50927"/>
    </source>
</evidence>
<dbReference type="InterPro" id="IPR018077">
    <property type="entry name" value="Glyco_hydro_fam25_subgr"/>
</dbReference>
<dbReference type="PROSITE" id="PS50927">
    <property type="entry name" value="BULB_LECTIN"/>
    <property type="match status" value="2"/>
</dbReference>
<dbReference type="SUPFAM" id="SSF51445">
    <property type="entry name" value="(Trans)glycosidases"/>
    <property type="match status" value="1"/>
</dbReference>
<feature type="signal peptide" evidence="4">
    <location>
        <begin position="1"/>
        <end position="19"/>
    </location>
</feature>
<dbReference type="PROSITE" id="PS51904">
    <property type="entry name" value="GLYCOSYL_HYDROL_F25_2"/>
    <property type="match status" value="1"/>
</dbReference>
<evidence type="ECO:0000313" key="6">
    <source>
        <dbReference type="EMBL" id="GAA4683830.1"/>
    </source>
</evidence>
<name>A0ABP8W903_9MICO</name>
<dbReference type="SUPFAM" id="SSF51110">
    <property type="entry name" value="alpha-D-mannose-specific plant lectins"/>
    <property type="match status" value="2"/>
</dbReference>
<proteinExistence type="inferred from homology"/>
<evidence type="ECO:0000256" key="4">
    <source>
        <dbReference type="SAM" id="SignalP"/>
    </source>
</evidence>
<dbReference type="EMBL" id="BAABLM010000010">
    <property type="protein sequence ID" value="GAA4683830.1"/>
    <property type="molecule type" value="Genomic_DNA"/>
</dbReference>
<feature type="chain" id="PRO_5045789121" description="Bulb-type lectin domain-containing protein" evidence="4">
    <location>
        <begin position="20"/>
        <end position="495"/>
    </location>
</feature>
<dbReference type="Pfam" id="PF01183">
    <property type="entry name" value="Glyco_hydro_25"/>
    <property type="match status" value="1"/>
</dbReference>
<feature type="domain" description="Bulb-type lectin" evidence="5">
    <location>
        <begin position="271"/>
        <end position="380"/>
    </location>
</feature>
<dbReference type="CDD" id="cd00028">
    <property type="entry name" value="B_lectin"/>
    <property type="match status" value="1"/>
</dbReference>
<dbReference type="InterPro" id="IPR001480">
    <property type="entry name" value="Bulb-type_lectin_dom"/>
</dbReference>